<feature type="domain" description="HTH cro/C1-type" evidence="2">
    <location>
        <begin position="11"/>
        <end position="69"/>
    </location>
</feature>
<name>A0A8I1KIU5_9GAMM</name>
<dbReference type="Pfam" id="PF01381">
    <property type="entry name" value="HTH_3"/>
    <property type="match status" value="1"/>
</dbReference>
<dbReference type="EMBL" id="JAEMOP010000002">
    <property type="protein sequence ID" value="MBJ7315334.1"/>
    <property type="molecule type" value="Genomic_DNA"/>
</dbReference>
<dbReference type="RefSeq" id="WP_199494921.1">
    <property type="nucleotide sequence ID" value="NZ_JAEMOO010000003.1"/>
</dbReference>
<evidence type="ECO:0000259" key="2">
    <source>
        <dbReference type="PROSITE" id="PS50943"/>
    </source>
</evidence>
<evidence type="ECO:0000313" key="3">
    <source>
        <dbReference type="EMBL" id="MBJ7267643.1"/>
    </source>
</evidence>
<dbReference type="InterPro" id="IPR001387">
    <property type="entry name" value="Cro/C1-type_HTH"/>
</dbReference>
<protein>
    <submittedName>
        <fullName evidence="4">Helix-turn-helix transcriptional regulator</fullName>
    </submittedName>
</protein>
<dbReference type="PROSITE" id="PS50943">
    <property type="entry name" value="HTH_CROC1"/>
    <property type="match status" value="1"/>
</dbReference>
<dbReference type="InterPro" id="IPR010982">
    <property type="entry name" value="Lambda_DNA-bd_dom_sf"/>
</dbReference>
<keyword evidence="6" id="KW-1185">Reference proteome</keyword>
<gene>
    <name evidence="3" type="ORF">JHC10_11920</name>
    <name evidence="4" type="ORF">JHC11_04930</name>
</gene>
<comment type="caution">
    <text evidence="4">The sequence shown here is derived from an EMBL/GenBank/DDBJ whole genome shotgun (WGS) entry which is preliminary data.</text>
</comment>
<evidence type="ECO:0000256" key="1">
    <source>
        <dbReference type="SAM" id="MobiDB-lite"/>
    </source>
</evidence>
<evidence type="ECO:0000313" key="5">
    <source>
        <dbReference type="Proteomes" id="UP000621390"/>
    </source>
</evidence>
<dbReference type="SMART" id="SM00530">
    <property type="entry name" value="HTH_XRE"/>
    <property type="match status" value="1"/>
</dbReference>
<dbReference type="EMBL" id="JAEMOS010000039">
    <property type="protein sequence ID" value="MBJ7267643.1"/>
    <property type="molecule type" value="Genomic_DNA"/>
</dbReference>
<dbReference type="GO" id="GO:0003677">
    <property type="term" value="F:DNA binding"/>
    <property type="evidence" value="ECO:0007669"/>
    <property type="project" value="InterPro"/>
</dbReference>
<dbReference type="SUPFAM" id="SSF47413">
    <property type="entry name" value="lambda repressor-like DNA-binding domains"/>
    <property type="match status" value="1"/>
</dbReference>
<sequence>MTTVKDIAERLAAERKKQSLSQKDMRMLIGMSQQQYQRVESGQDLKVSTLLRILAGLGLELSITDPKQIENHQPVESSSSTDDFWANKHKHLKDG</sequence>
<dbReference type="Proteomes" id="UP000655994">
    <property type="component" value="Unassembled WGS sequence"/>
</dbReference>
<dbReference type="AlphaFoldDB" id="A0A8I1KIU5"/>
<proteinExistence type="predicted"/>
<reference evidence="4 6" key="1">
    <citation type="submission" date="2020-09" db="EMBL/GenBank/DDBJ databases">
        <title>Draft Genomes of Bacterial Isolates from North Pond Shallow Sediments.</title>
        <authorList>
            <person name="Kiel Reese B."/>
            <person name="Mullis M."/>
            <person name="Weisend R.E."/>
        </authorList>
    </citation>
    <scope>NUCLEOTIDE SEQUENCE</scope>
    <source>
        <strain evidence="4">KJE-2</strain>
        <strain evidence="3 6">KJE-3</strain>
    </source>
</reference>
<feature type="region of interest" description="Disordered" evidence="1">
    <location>
        <begin position="66"/>
        <end position="95"/>
    </location>
</feature>
<dbReference type="Gene3D" id="1.10.260.40">
    <property type="entry name" value="lambda repressor-like DNA-binding domains"/>
    <property type="match status" value="1"/>
</dbReference>
<accession>A0A8I1KIU5</accession>
<evidence type="ECO:0000313" key="6">
    <source>
        <dbReference type="Proteomes" id="UP000655994"/>
    </source>
</evidence>
<organism evidence="4 5">
    <name type="scientific">Idiomarina abyssalis</name>
    <dbReference type="NCBI Taxonomy" id="86102"/>
    <lineage>
        <taxon>Bacteria</taxon>
        <taxon>Pseudomonadati</taxon>
        <taxon>Pseudomonadota</taxon>
        <taxon>Gammaproteobacteria</taxon>
        <taxon>Alteromonadales</taxon>
        <taxon>Idiomarinaceae</taxon>
        <taxon>Idiomarina</taxon>
    </lineage>
</organism>
<evidence type="ECO:0000313" key="4">
    <source>
        <dbReference type="EMBL" id="MBJ7315334.1"/>
    </source>
</evidence>
<dbReference type="Proteomes" id="UP000621390">
    <property type="component" value="Unassembled WGS sequence"/>
</dbReference>
<dbReference type="CDD" id="cd00093">
    <property type="entry name" value="HTH_XRE"/>
    <property type="match status" value="1"/>
</dbReference>